<dbReference type="EMBL" id="CP056065">
    <property type="protein sequence ID" value="UVC54098.1"/>
    <property type="molecule type" value="Genomic_DNA"/>
</dbReference>
<dbReference type="Proteomes" id="UP000244803">
    <property type="component" value="Chromosome 1"/>
</dbReference>
<accession>A0A976SKE4</accession>
<dbReference type="AlphaFoldDB" id="A0A976SKE4"/>
<keyword evidence="1" id="KW-1133">Transmembrane helix</keyword>
<keyword evidence="1" id="KW-0472">Membrane</keyword>
<reference evidence="2" key="1">
    <citation type="submission" date="2022-07" db="EMBL/GenBank/DDBJ databases">
        <title>Evaluation of T. orientalis genome assembly methods using nanopore sequencing and analysis of variation between genomes.</title>
        <authorList>
            <person name="Yam J."/>
            <person name="Micallef M.L."/>
            <person name="Liu M."/>
            <person name="Djordjevic S.P."/>
            <person name="Bogema D.R."/>
            <person name="Jenkins C."/>
        </authorList>
    </citation>
    <scope>NUCLEOTIDE SEQUENCE</scope>
    <source>
        <strain evidence="2">Fish Creek</strain>
    </source>
</reference>
<gene>
    <name evidence="2" type="ORF">MACJ_003430</name>
</gene>
<organism evidence="2 3">
    <name type="scientific">Theileria orientalis</name>
    <dbReference type="NCBI Taxonomy" id="68886"/>
    <lineage>
        <taxon>Eukaryota</taxon>
        <taxon>Sar</taxon>
        <taxon>Alveolata</taxon>
        <taxon>Apicomplexa</taxon>
        <taxon>Aconoidasida</taxon>
        <taxon>Piroplasmida</taxon>
        <taxon>Theileriidae</taxon>
        <taxon>Theileria</taxon>
    </lineage>
</organism>
<feature type="transmembrane region" description="Helical" evidence="1">
    <location>
        <begin position="339"/>
        <end position="361"/>
    </location>
</feature>
<proteinExistence type="predicted"/>
<protein>
    <submittedName>
        <fullName evidence="2">Uncharacterized protein</fullName>
    </submittedName>
</protein>
<sequence length="377" mass="43031">MDNITFDLNRRDGNSYVIDGKEIHVLSFTNNFKHYCSRQHIYGPPKPSENIKFNIKSIDGKIIALSLVNLLPGPYNYLQLNAYYRDDNQKVGPIFLGVIVSTQTCDSTSARNVKRYYKFSDLTAGSDGDVVKLMNLSSVPPDQLNQDMLDEEYKLMTTTVEIDLHERHRFYKGGFTIGANGDNSQSFVSVGPPKHVTGFKDYFVYTHTPKVASFTKLAIKCSDDCCTMVDFNSSDFTRANTDKVLVYFCADDSKNNVPLLIGLIKSGDDGDTGVYYQLVSVYEDESKPQDRRWVKIYARLNPRVRNPELSLKAIHTDNKYHIDRIINRTDRYDPIMDRLMMGFGICTILLAFTATGIWIYLNLETAMGTMDNLYRRF</sequence>
<evidence type="ECO:0000313" key="3">
    <source>
        <dbReference type="Proteomes" id="UP000244803"/>
    </source>
</evidence>
<evidence type="ECO:0000256" key="1">
    <source>
        <dbReference type="SAM" id="Phobius"/>
    </source>
</evidence>
<keyword evidence="1" id="KW-0812">Transmembrane</keyword>
<evidence type="ECO:0000313" key="2">
    <source>
        <dbReference type="EMBL" id="UVC54098.1"/>
    </source>
</evidence>
<name>A0A976SKE4_THEOR</name>